<dbReference type="Proteomes" id="UP000567179">
    <property type="component" value="Unassembled WGS sequence"/>
</dbReference>
<dbReference type="EMBL" id="JAACJJ010000015">
    <property type="protein sequence ID" value="KAF5325549.1"/>
    <property type="molecule type" value="Genomic_DNA"/>
</dbReference>
<dbReference type="InterPro" id="IPR032675">
    <property type="entry name" value="LRR_dom_sf"/>
</dbReference>
<proteinExistence type="predicted"/>
<evidence type="ECO:0008006" key="4">
    <source>
        <dbReference type="Google" id="ProtNLM"/>
    </source>
</evidence>
<accession>A0A8H5BLC7</accession>
<evidence type="ECO:0000313" key="2">
    <source>
        <dbReference type="EMBL" id="KAF5325549.1"/>
    </source>
</evidence>
<gene>
    <name evidence="2" type="ORF">D9619_010106</name>
</gene>
<reference evidence="2 3" key="1">
    <citation type="journal article" date="2020" name="ISME J.">
        <title>Uncovering the hidden diversity of litter-decomposition mechanisms in mushroom-forming fungi.</title>
        <authorList>
            <person name="Floudas D."/>
            <person name="Bentzer J."/>
            <person name="Ahren D."/>
            <person name="Johansson T."/>
            <person name="Persson P."/>
            <person name="Tunlid A."/>
        </authorList>
    </citation>
    <scope>NUCLEOTIDE SEQUENCE [LARGE SCALE GENOMIC DNA]</scope>
    <source>
        <strain evidence="2 3">CBS 101986</strain>
    </source>
</reference>
<sequence length="525" mass="59065">MDDTNTNVGRTTDLQQGLVHQEESMQVCPDTGSHISKLPGELLVEVFLMLQAIQGLGDWHSTNWRNVTYVCRAWRIVALSAPVLWSTPPTHREEYTSLVLERSKSANLRIALERRTSKATINAVLGHIERIQALVIDLDVDTIAYVHDILLSSCDIPWSKLTEFSINFDFWAGRTFTLSPTVIRQLKYLRHLQFWSITFDWTALACPNLTSLSLLFTDLEGMITWQQFFSTLQQMPLLESLTLDLETILKSTHAPSTEIHCIQLPCLQSLTLPNDLDTFSTSYFLLHLILPKLNSLTFSTSWSARDDNDYPAIIQAVSSTLTNGDFGHLDSILVGDKQFHVSRLGQVTGIDVHFPYLYFEDPQHYILFIQQLVEGIAIKVTNNFLGLCQVSLKCPMIDCDGLAMLLGKFSRLKTLIVDHNSICAPLAQALEFGTLGSSSLTPLCRTLENITLILFVAGPQHWNESTAMLDLHKSLLARHKSGFGIKTLWLNRSAMPDDMIKQFEDIGICVEIEERSASPAVRLES</sequence>
<dbReference type="Gene3D" id="3.80.10.10">
    <property type="entry name" value="Ribonuclease Inhibitor"/>
    <property type="match status" value="1"/>
</dbReference>
<comment type="caution">
    <text evidence="2">The sequence shown here is derived from an EMBL/GenBank/DDBJ whole genome shotgun (WGS) entry which is preliminary data.</text>
</comment>
<evidence type="ECO:0000256" key="1">
    <source>
        <dbReference type="SAM" id="MobiDB-lite"/>
    </source>
</evidence>
<feature type="region of interest" description="Disordered" evidence="1">
    <location>
        <begin position="1"/>
        <end position="23"/>
    </location>
</feature>
<evidence type="ECO:0000313" key="3">
    <source>
        <dbReference type="Proteomes" id="UP000567179"/>
    </source>
</evidence>
<dbReference type="AlphaFoldDB" id="A0A8H5BLC7"/>
<dbReference type="Gene3D" id="1.20.1280.50">
    <property type="match status" value="1"/>
</dbReference>
<feature type="compositionally biased region" description="Polar residues" evidence="1">
    <location>
        <begin position="1"/>
        <end position="15"/>
    </location>
</feature>
<keyword evidence="3" id="KW-1185">Reference proteome</keyword>
<name>A0A8H5BLC7_9AGAR</name>
<protein>
    <recommendedName>
        <fullName evidence="4">F-box domain-containing protein</fullName>
    </recommendedName>
</protein>
<dbReference type="SUPFAM" id="SSF52047">
    <property type="entry name" value="RNI-like"/>
    <property type="match status" value="1"/>
</dbReference>
<dbReference type="OrthoDB" id="2856616at2759"/>
<organism evidence="2 3">
    <name type="scientific">Psilocybe cf. subviscida</name>
    <dbReference type="NCBI Taxonomy" id="2480587"/>
    <lineage>
        <taxon>Eukaryota</taxon>
        <taxon>Fungi</taxon>
        <taxon>Dikarya</taxon>
        <taxon>Basidiomycota</taxon>
        <taxon>Agaricomycotina</taxon>
        <taxon>Agaricomycetes</taxon>
        <taxon>Agaricomycetidae</taxon>
        <taxon>Agaricales</taxon>
        <taxon>Agaricineae</taxon>
        <taxon>Strophariaceae</taxon>
        <taxon>Psilocybe</taxon>
    </lineage>
</organism>